<accession>A0ABU7EW54</accession>
<reference evidence="2 3" key="1">
    <citation type="submission" date="2021-06" db="EMBL/GenBank/DDBJ databases">
        <authorList>
            <person name="Palmer J.M."/>
        </authorList>
    </citation>
    <scope>NUCLEOTIDE SEQUENCE [LARGE SCALE GENOMIC DNA]</scope>
    <source>
        <strain evidence="2 3">CL_MEX2019</strain>
        <tissue evidence="2">Muscle</tissue>
    </source>
</reference>
<evidence type="ECO:0000313" key="2">
    <source>
        <dbReference type="EMBL" id="MED6291441.1"/>
    </source>
</evidence>
<protein>
    <submittedName>
        <fullName evidence="2">Uncharacterized protein</fullName>
    </submittedName>
</protein>
<organism evidence="2 3">
    <name type="scientific">Characodon lateralis</name>
    <dbReference type="NCBI Taxonomy" id="208331"/>
    <lineage>
        <taxon>Eukaryota</taxon>
        <taxon>Metazoa</taxon>
        <taxon>Chordata</taxon>
        <taxon>Craniata</taxon>
        <taxon>Vertebrata</taxon>
        <taxon>Euteleostomi</taxon>
        <taxon>Actinopterygii</taxon>
        <taxon>Neopterygii</taxon>
        <taxon>Teleostei</taxon>
        <taxon>Neoteleostei</taxon>
        <taxon>Acanthomorphata</taxon>
        <taxon>Ovalentaria</taxon>
        <taxon>Atherinomorphae</taxon>
        <taxon>Cyprinodontiformes</taxon>
        <taxon>Goodeidae</taxon>
        <taxon>Characodon</taxon>
    </lineage>
</organism>
<name>A0ABU7EW54_9TELE</name>
<evidence type="ECO:0000256" key="1">
    <source>
        <dbReference type="SAM" id="MobiDB-lite"/>
    </source>
</evidence>
<feature type="region of interest" description="Disordered" evidence="1">
    <location>
        <begin position="1"/>
        <end position="67"/>
    </location>
</feature>
<proteinExistence type="predicted"/>
<comment type="caution">
    <text evidence="2">The sequence shown here is derived from an EMBL/GenBank/DDBJ whole genome shotgun (WGS) entry which is preliminary data.</text>
</comment>
<evidence type="ECO:0000313" key="3">
    <source>
        <dbReference type="Proteomes" id="UP001352852"/>
    </source>
</evidence>
<dbReference type="EMBL" id="JAHUTJ010068101">
    <property type="protein sequence ID" value="MED6291441.1"/>
    <property type="molecule type" value="Genomic_DNA"/>
</dbReference>
<gene>
    <name evidence="2" type="ORF">CHARACLAT_023636</name>
</gene>
<feature type="compositionally biased region" description="Basic and acidic residues" evidence="1">
    <location>
        <begin position="1"/>
        <end position="11"/>
    </location>
</feature>
<feature type="non-terminal residue" evidence="2">
    <location>
        <position position="1"/>
    </location>
</feature>
<sequence length="67" mass="7251">QIDSAPERDNRPGFIPVPAPVRHNVQAFNPSRKNLRPVLAQQQEHHAPAAGGGLWDSEDSEGPCSTV</sequence>
<keyword evidence="3" id="KW-1185">Reference proteome</keyword>
<dbReference type="Proteomes" id="UP001352852">
    <property type="component" value="Unassembled WGS sequence"/>
</dbReference>